<organism evidence="3 4">
    <name type="scientific">Cladophialophora yegresii CBS 114405</name>
    <dbReference type="NCBI Taxonomy" id="1182544"/>
    <lineage>
        <taxon>Eukaryota</taxon>
        <taxon>Fungi</taxon>
        <taxon>Dikarya</taxon>
        <taxon>Ascomycota</taxon>
        <taxon>Pezizomycotina</taxon>
        <taxon>Eurotiomycetes</taxon>
        <taxon>Chaetothyriomycetidae</taxon>
        <taxon>Chaetothyriales</taxon>
        <taxon>Herpotrichiellaceae</taxon>
        <taxon>Cladophialophora</taxon>
    </lineage>
</organism>
<dbReference type="HOGENOM" id="CLU_377657_0_0_1"/>
<comment type="subcellular location">
    <subcellularLocation>
        <location evidence="1">Nucleus</location>
    </subcellularLocation>
</comment>
<dbReference type="Proteomes" id="UP000019473">
    <property type="component" value="Unassembled WGS sequence"/>
</dbReference>
<evidence type="ECO:0000256" key="1">
    <source>
        <dbReference type="ARBA" id="ARBA00004123"/>
    </source>
</evidence>
<dbReference type="PANTHER" id="PTHR37534:SF15">
    <property type="entry name" value="ZN(II)2CYS6 TRANSCRIPTION FACTOR (EUROFUNG)"/>
    <property type="match status" value="1"/>
</dbReference>
<keyword evidence="4" id="KW-1185">Reference proteome</keyword>
<dbReference type="InterPro" id="IPR008775">
    <property type="entry name" value="Phytyl_CoA_dOase-like"/>
</dbReference>
<protein>
    <recommendedName>
        <fullName evidence="5">Phytanoyl-CoA dioxygenase</fullName>
    </recommendedName>
</protein>
<proteinExistence type="predicted"/>
<dbReference type="GeneID" id="19182708"/>
<dbReference type="RefSeq" id="XP_007760323.1">
    <property type="nucleotide sequence ID" value="XM_007762133.1"/>
</dbReference>
<keyword evidence="2" id="KW-0539">Nucleus</keyword>
<evidence type="ECO:0000313" key="4">
    <source>
        <dbReference type="Proteomes" id="UP000019473"/>
    </source>
</evidence>
<dbReference type="PANTHER" id="PTHR37534">
    <property type="entry name" value="TRANSCRIPTIONAL ACTIVATOR PROTEIN UGA3"/>
    <property type="match status" value="1"/>
</dbReference>
<dbReference type="VEuPathDB" id="FungiDB:A1O7_08139"/>
<dbReference type="InterPro" id="IPR021858">
    <property type="entry name" value="Fun_TF"/>
</dbReference>
<dbReference type="Gene3D" id="2.60.120.620">
    <property type="entry name" value="q2cbj1_9rhob like domain"/>
    <property type="match status" value="1"/>
</dbReference>
<evidence type="ECO:0000256" key="2">
    <source>
        <dbReference type="ARBA" id="ARBA00023242"/>
    </source>
</evidence>
<dbReference type="GO" id="GO:0005634">
    <property type="term" value="C:nucleus"/>
    <property type="evidence" value="ECO:0007669"/>
    <property type="project" value="UniProtKB-SubCell"/>
</dbReference>
<dbReference type="GO" id="GO:0003700">
    <property type="term" value="F:DNA-binding transcription factor activity"/>
    <property type="evidence" value="ECO:0007669"/>
    <property type="project" value="TreeGrafter"/>
</dbReference>
<dbReference type="Pfam" id="PF05721">
    <property type="entry name" value="PhyH"/>
    <property type="match status" value="1"/>
</dbReference>
<comment type="caution">
    <text evidence="3">The sequence shown here is derived from an EMBL/GenBank/DDBJ whole genome shotgun (WGS) entry which is preliminary data.</text>
</comment>
<gene>
    <name evidence="3" type="ORF">A1O7_08139</name>
</gene>
<dbReference type="EMBL" id="AMGW01000006">
    <property type="protein sequence ID" value="EXJ55213.1"/>
    <property type="molecule type" value="Genomic_DNA"/>
</dbReference>
<dbReference type="AlphaFoldDB" id="W9VI80"/>
<dbReference type="eggNOG" id="ENOG502SIDY">
    <property type="taxonomic scope" value="Eukaryota"/>
</dbReference>
<dbReference type="GO" id="GO:0045944">
    <property type="term" value="P:positive regulation of transcription by RNA polymerase II"/>
    <property type="evidence" value="ECO:0007669"/>
    <property type="project" value="TreeGrafter"/>
</dbReference>
<dbReference type="SUPFAM" id="SSF51197">
    <property type="entry name" value="Clavaminate synthase-like"/>
    <property type="match status" value="1"/>
</dbReference>
<accession>W9VI80</accession>
<reference evidence="3 4" key="1">
    <citation type="submission" date="2013-03" db="EMBL/GenBank/DDBJ databases">
        <title>The Genome Sequence of Cladophialophora yegresii CBS 114405.</title>
        <authorList>
            <consortium name="The Broad Institute Genomics Platform"/>
            <person name="Cuomo C."/>
            <person name="de Hoog S."/>
            <person name="Gorbushina A."/>
            <person name="Walker B."/>
            <person name="Young S.K."/>
            <person name="Zeng Q."/>
            <person name="Gargeya S."/>
            <person name="Fitzgerald M."/>
            <person name="Haas B."/>
            <person name="Abouelleil A."/>
            <person name="Allen A.W."/>
            <person name="Alvarado L."/>
            <person name="Arachchi H.M."/>
            <person name="Berlin A.M."/>
            <person name="Chapman S.B."/>
            <person name="Gainer-Dewar J."/>
            <person name="Goldberg J."/>
            <person name="Griggs A."/>
            <person name="Gujja S."/>
            <person name="Hansen M."/>
            <person name="Howarth C."/>
            <person name="Imamovic A."/>
            <person name="Ireland A."/>
            <person name="Larimer J."/>
            <person name="McCowan C."/>
            <person name="Murphy C."/>
            <person name="Pearson M."/>
            <person name="Poon T.W."/>
            <person name="Priest M."/>
            <person name="Roberts A."/>
            <person name="Saif S."/>
            <person name="Shea T."/>
            <person name="Sisk P."/>
            <person name="Sykes S."/>
            <person name="Wortman J."/>
            <person name="Nusbaum C."/>
            <person name="Birren B."/>
        </authorList>
    </citation>
    <scope>NUCLEOTIDE SEQUENCE [LARGE SCALE GENOMIC DNA]</scope>
    <source>
        <strain evidence="3 4">CBS 114405</strain>
    </source>
</reference>
<dbReference type="OrthoDB" id="4116984at2759"/>
<dbReference type="GO" id="GO:0000976">
    <property type="term" value="F:transcription cis-regulatory region binding"/>
    <property type="evidence" value="ECO:0007669"/>
    <property type="project" value="TreeGrafter"/>
</dbReference>
<dbReference type="Pfam" id="PF11951">
    <property type="entry name" value="Fungal_trans_2"/>
    <property type="match status" value="1"/>
</dbReference>
<evidence type="ECO:0000313" key="3">
    <source>
        <dbReference type="EMBL" id="EXJ55213.1"/>
    </source>
</evidence>
<sequence>MAVLLAYYFHNVCAINSCFDSFANPLRTEVAALLTTSRLIEFCILSMSAAHLSNSHPHWSLEGLGYLTATVTELSKAMSGVITTVRPLSTTATDQDLGTVLLGVIMLGMTTSWHASSGLGLEHISGSRALFRTWIAQGFKSATLEWPRLHFYLGLQAYWEAMASFLIDQDIHQLDYLYISFAIDRMKAVTVHPWTGISAVPWLYLAQAGCVIRSKRKRDCGELSSTKAVTSHRPLAEVSHVAHGPAKELLHYRPPSDAQIEDTFDEQTSKSQLQDLARCCQLAALMEFIRSCDSLEEQQAMSKLIADNMGTSSLSVDVRPDATCTELLRDLSVQILRLISGIPTNSGARCLYHLPLLIAGSVLLPSIMGVSSPTEGGDVTSDCTISYWRRFVMERVVHLEQSVNLEAHRRIRFLLTEVWARGDAVPVQQYQPLTPRSLHWVDVMEDANLRDCPHQRRNADVDYILQVLDRDGGIIIENFIDPGAAAQIRADLKPYFDSDGGDVSGFFPQTTRRAIGLLGISDACVDLALNPILTEVASRLLTSTYEYWVGQERHTAVSKPQISSTVGFQVNPGGQQQGLHRDEIDYHTAPGATPMMLGAVTAVVKTTKANGATIAIPGSHKWGDERAPFDHEAVPAELNPGDTFLFLGGTYHAGGANSTTDEARETVGIFLCKGMYRQVENQYFMVPPEKANRLSPRAQRLLGYAISPPFCGFVNYKDPMEAIFGVNDAETVKI</sequence>
<name>W9VI80_9EURO</name>
<evidence type="ECO:0008006" key="5">
    <source>
        <dbReference type="Google" id="ProtNLM"/>
    </source>
</evidence>